<evidence type="ECO:0000256" key="2">
    <source>
        <dbReference type="SAM" id="SignalP"/>
    </source>
</evidence>
<protein>
    <submittedName>
        <fullName evidence="4">Uncharacterized protein</fullName>
    </submittedName>
</protein>
<organism evidence="3 4">
    <name type="scientific">Romanomermis culicivorax</name>
    <name type="common">Nematode worm</name>
    <dbReference type="NCBI Taxonomy" id="13658"/>
    <lineage>
        <taxon>Eukaryota</taxon>
        <taxon>Metazoa</taxon>
        <taxon>Ecdysozoa</taxon>
        <taxon>Nematoda</taxon>
        <taxon>Enoplea</taxon>
        <taxon>Dorylaimia</taxon>
        <taxon>Mermithida</taxon>
        <taxon>Mermithoidea</taxon>
        <taxon>Mermithidae</taxon>
        <taxon>Romanomermis</taxon>
    </lineage>
</organism>
<keyword evidence="3" id="KW-1185">Reference proteome</keyword>
<name>A0A915HIH0_ROMCU</name>
<feature type="chain" id="PRO_5036812294" evidence="2">
    <location>
        <begin position="16"/>
        <end position="138"/>
    </location>
</feature>
<proteinExistence type="predicted"/>
<evidence type="ECO:0000313" key="4">
    <source>
        <dbReference type="WBParaSite" id="nRc.2.0.1.t01438-RA"/>
    </source>
</evidence>
<evidence type="ECO:0000313" key="3">
    <source>
        <dbReference type="Proteomes" id="UP000887565"/>
    </source>
</evidence>
<sequence>MFLYIILILASTAYGQPPTKIPKVSAPSLPTRKDAVRNRGIGGGNGGPATPPIPNTGPLEPTTFSKPAPETLTQVAGVTPEPGFGGSGPPPAGARTMTQLMTNTQSPITQEMSTIAQLSGKTKKPKKKKKQHTPSMRL</sequence>
<dbReference type="WBParaSite" id="nRc.2.0.1.t01438-RA">
    <property type="protein sequence ID" value="nRc.2.0.1.t01438-RA"/>
    <property type="gene ID" value="nRc.2.0.1.g01438"/>
</dbReference>
<keyword evidence="2" id="KW-0732">Signal</keyword>
<feature type="region of interest" description="Disordered" evidence="1">
    <location>
        <begin position="22"/>
        <end position="138"/>
    </location>
</feature>
<feature type="compositionally biased region" description="Polar residues" evidence="1">
    <location>
        <begin position="96"/>
        <end position="120"/>
    </location>
</feature>
<feature type="signal peptide" evidence="2">
    <location>
        <begin position="1"/>
        <end position="15"/>
    </location>
</feature>
<reference evidence="4" key="1">
    <citation type="submission" date="2022-11" db="UniProtKB">
        <authorList>
            <consortium name="WormBaseParasite"/>
        </authorList>
    </citation>
    <scope>IDENTIFICATION</scope>
</reference>
<dbReference type="AlphaFoldDB" id="A0A915HIH0"/>
<accession>A0A915HIH0</accession>
<evidence type="ECO:0000256" key="1">
    <source>
        <dbReference type="SAM" id="MobiDB-lite"/>
    </source>
</evidence>
<feature type="compositionally biased region" description="Basic residues" evidence="1">
    <location>
        <begin position="121"/>
        <end position="132"/>
    </location>
</feature>
<dbReference type="Proteomes" id="UP000887565">
    <property type="component" value="Unplaced"/>
</dbReference>